<sequence>MIKKTHLPSDATLADVVPNLEEADAYLSRLLTNMRFCQKRHGNASVRIAVTGKGGHPSYRVDYVKPVAPDPDGTAFDAYGGKAHYSFTAINIRETNWSSRSMSIDEVLKLQAELRKPKFEDR</sequence>
<dbReference type="AlphaFoldDB" id="A0A679JJX8"/>
<proteinExistence type="predicted"/>
<evidence type="ECO:0000313" key="1">
    <source>
        <dbReference type="EMBL" id="CAA2107709.1"/>
    </source>
</evidence>
<name>A0A679JJX8_9HYPH</name>
<gene>
    <name evidence="1" type="ORF">MBUL_04297</name>
</gene>
<reference evidence="1" key="1">
    <citation type="submission" date="2019-12" db="EMBL/GenBank/DDBJ databases">
        <authorList>
            <person name="Cremers G."/>
        </authorList>
    </citation>
    <scope>NUCLEOTIDE SEQUENCE</scope>
    <source>
        <strain evidence="1">Mbul1</strain>
    </source>
</reference>
<organism evidence="1">
    <name type="scientific">Methylobacterium bullatum</name>
    <dbReference type="NCBI Taxonomy" id="570505"/>
    <lineage>
        <taxon>Bacteria</taxon>
        <taxon>Pseudomonadati</taxon>
        <taxon>Pseudomonadota</taxon>
        <taxon>Alphaproteobacteria</taxon>
        <taxon>Hyphomicrobiales</taxon>
        <taxon>Methylobacteriaceae</taxon>
        <taxon>Methylobacterium</taxon>
    </lineage>
</organism>
<accession>A0A679JJX8</accession>
<dbReference type="EMBL" id="LR743504">
    <property type="protein sequence ID" value="CAA2107709.1"/>
    <property type="molecule type" value="Genomic_DNA"/>
</dbReference>
<protein>
    <submittedName>
        <fullName evidence="1">Uncharacterized protein</fullName>
    </submittedName>
</protein>